<proteinExistence type="predicted"/>
<feature type="domain" description="PPC" evidence="1">
    <location>
        <begin position="6"/>
        <end position="142"/>
    </location>
</feature>
<dbReference type="PIRSF" id="PIRSF016702">
    <property type="entry name" value="DNA_bp_PD1"/>
    <property type="match status" value="1"/>
</dbReference>
<dbReference type="Gene3D" id="3.30.1330.80">
    <property type="entry name" value="Hypothetical protein, similar to alpha- acetolactate decarboxylase, domain 2"/>
    <property type="match status" value="1"/>
</dbReference>
<dbReference type="InterPro" id="IPR005175">
    <property type="entry name" value="PPC_dom"/>
</dbReference>
<organism evidence="2 3">
    <name type="scientific">Natranaerobius trueperi</name>
    <dbReference type="NCBI Taxonomy" id="759412"/>
    <lineage>
        <taxon>Bacteria</taxon>
        <taxon>Bacillati</taxon>
        <taxon>Bacillota</taxon>
        <taxon>Clostridia</taxon>
        <taxon>Natranaerobiales</taxon>
        <taxon>Natranaerobiaceae</taxon>
        <taxon>Natranaerobius</taxon>
    </lineage>
</organism>
<dbReference type="RefSeq" id="WP_089023556.1">
    <property type="nucleotide sequence ID" value="NZ_NIQC01000012.1"/>
</dbReference>
<dbReference type="SUPFAM" id="SSF117856">
    <property type="entry name" value="AF0104/ALDC/Ptd012-like"/>
    <property type="match status" value="1"/>
</dbReference>
<protein>
    <submittedName>
        <fullName evidence="2">DNA-binding protein</fullName>
    </submittedName>
</protein>
<dbReference type="GO" id="GO:0003677">
    <property type="term" value="F:DNA binding"/>
    <property type="evidence" value="ECO:0007669"/>
    <property type="project" value="UniProtKB-KW"/>
</dbReference>
<keyword evidence="2" id="KW-0238">DNA-binding</keyword>
<dbReference type="PROSITE" id="PS51742">
    <property type="entry name" value="PPC"/>
    <property type="match status" value="1"/>
</dbReference>
<evidence type="ECO:0000313" key="2">
    <source>
        <dbReference type="EMBL" id="OWZ83806.1"/>
    </source>
</evidence>
<dbReference type="PANTHER" id="PTHR34988">
    <property type="entry name" value="PROTEIN, PUTATIVE-RELATED"/>
    <property type="match status" value="1"/>
</dbReference>
<sequence length="142" mass="15825">MQIKEFSKGRIFMGRLPKGKDLLSSIEEAARNQNVITGRVEVIGAVEKAVIGFYDKKERSYKSISLDKPLEIIQAVGNLSIKDNDVKAHVHVSLGDSEGYTYSGHLMEGTVIFASEIYIQEVVGPKLERTFDEPTGLPLWEI</sequence>
<gene>
    <name evidence="2" type="ORF">CDO51_06850</name>
</gene>
<dbReference type="Pfam" id="PF03479">
    <property type="entry name" value="PCC"/>
    <property type="match status" value="1"/>
</dbReference>
<dbReference type="CDD" id="cd11378">
    <property type="entry name" value="DUF296"/>
    <property type="match status" value="1"/>
</dbReference>
<evidence type="ECO:0000259" key="1">
    <source>
        <dbReference type="PROSITE" id="PS51742"/>
    </source>
</evidence>
<evidence type="ECO:0000313" key="3">
    <source>
        <dbReference type="Proteomes" id="UP000214588"/>
    </source>
</evidence>
<dbReference type="AlphaFoldDB" id="A0A226BXT5"/>
<accession>A0A226BXT5</accession>
<dbReference type="PANTHER" id="PTHR34988:SF1">
    <property type="entry name" value="DNA-BINDING PROTEIN"/>
    <property type="match status" value="1"/>
</dbReference>
<reference evidence="2 3" key="1">
    <citation type="submission" date="2017-06" db="EMBL/GenBank/DDBJ databases">
        <title>Draft Genome Sequence of Natranaerobius trueperi halophilic, alkalithermophilic bacteria from soda lakes.</title>
        <authorList>
            <person name="Zhao B."/>
        </authorList>
    </citation>
    <scope>NUCLEOTIDE SEQUENCE [LARGE SCALE GENOMIC DNA]</scope>
    <source>
        <strain evidence="2 3">DSM 18760</strain>
    </source>
</reference>
<dbReference type="OrthoDB" id="9791702at2"/>
<comment type="caution">
    <text evidence="2">The sequence shown here is derived from an EMBL/GenBank/DDBJ whole genome shotgun (WGS) entry which is preliminary data.</text>
</comment>
<keyword evidence="3" id="KW-1185">Reference proteome</keyword>
<dbReference type="EMBL" id="NIQC01000012">
    <property type="protein sequence ID" value="OWZ83806.1"/>
    <property type="molecule type" value="Genomic_DNA"/>
</dbReference>
<dbReference type="Proteomes" id="UP000214588">
    <property type="component" value="Unassembled WGS sequence"/>
</dbReference>
<dbReference type="InterPro" id="IPR025707">
    <property type="entry name" value="DNA_bp_PD1"/>
</dbReference>
<name>A0A226BXT5_9FIRM</name>